<dbReference type="Gene3D" id="3.40.50.720">
    <property type="entry name" value="NAD(P)-binding Rossmann-like Domain"/>
    <property type="match status" value="1"/>
</dbReference>
<protein>
    <recommendedName>
        <fullName evidence="1">NAD-dependent epimerase/dehydratase domain-containing protein</fullName>
    </recommendedName>
</protein>
<name>A0A3Q4AFW9_MOLML</name>
<organism evidence="2 3">
    <name type="scientific">Mola mola</name>
    <name type="common">Ocean sunfish</name>
    <name type="synonym">Tetraodon mola</name>
    <dbReference type="NCBI Taxonomy" id="94237"/>
    <lineage>
        <taxon>Eukaryota</taxon>
        <taxon>Metazoa</taxon>
        <taxon>Chordata</taxon>
        <taxon>Craniata</taxon>
        <taxon>Vertebrata</taxon>
        <taxon>Euteleostomi</taxon>
        <taxon>Actinopterygii</taxon>
        <taxon>Neopterygii</taxon>
        <taxon>Teleostei</taxon>
        <taxon>Neoteleostei</taxon>
        <taxon>Acanthomorphata</taxon>
        <taxon>Eupercaria</taxon>
        <taxon>Tetraodontiformes</taxon>
        <taxon>Molidae</taxon>
        <taxon>Mola</taxon>
    </lineage>
</organism>
<evidence type="ECO:0000313" key="2">
    <source>
        <dbReference type="Ensembl" id="ENSMMOP00000002965.1"/>
    </source>
</evidence>
<dbReference type="PANTHER" id="PTHR42687">
    <property type="entry name" value="L-THREONINE 3-DEHYDROGENASE"/>
    <property type="match status" value="1"/>
</dbReference>
<dbReference type="Pfam" id="PF01370">
    <property type="entry name" value="Epimerase"/>
    <property type="match status" value="1"/>
</dbReference>
<dbReference type="AlphaFoldDB" id="A0A3Q4AFW9"/>
<dbReference type="SUPFAM" id="SSF51735">
    <property type="entry name" value="NAD(P)-binding Rossmann-fold domains"/>
    <property type="match status" value="1"/>
</dbReference>
<feature type="domain" description="NAD-dependent epimerase/dehydratase" evidence="1">
    <location>
        <begin position="97"/>
        <end position="148"/>
    </location>
</feature>
<keyword evidence="3" id="KW-1185">Reference proteome</keyword>
<dbReference type="InterPro" id="IPR001509">
    <property type="entry name" value="Epimerase_deHydtase"/>
</dbReference>
<dbReference type="GO" id="GO:0008743">
    <property type="term" value="F:L-threonine 3-dehydrogenase activity"/>
    <property type="evidence" value="ECO:0007669"/>
    <property type="project" value="TreeGrafter"/>
</dbReference>
<accession>A0A3Q4AFW9</accession>
<dbReference type="Proteomes" id="UP000261620">
    <property type="component" value="Unplaced"/>
</dbReference>
<dbReference type="OMA" id="TCEANLA"/>
<dbReference type="Ensembl" id="ENSMMOT00000003010.1">
    <property type="protein sequence ID" value="ENSMMOP00000002965.1"/>
    <property type="gene ID" value="ENSMMOG00000002388.1"/>
</dbReference>
<evidence type="ECO:0000313" key="3">
    <source>
        <dbReference type="Proteomes" id="UP000261620"/>
    </source>
</evidence>
<dbReference type="GO" id="GO:0006567">
    <property type="term" value="P:L-threonine catabolic process"/>
    <property type="evidence" value="ECO:0007669"/>
    <property type="project" value="TreeGrafter"/>
</dbReference>
<proteinExistence type="predicted"/>
<reference evidence="2" key="2">
    <citation type="submission" date="2025-09" db="UniProtKB">
        <authorList>
            <consortium name="Ensembl"/>
        </authorList>
    </citation>
    <scope>IDENTIFICATION</scope>
</reference>
<dbReference type="PANTHER" id="PTHR42687:SF5">
    <property type="entry name" value="L-THREONINE 3-DEHYDROGENASE, MITOCHONDRIAL-LIKE"/>
    <property type="match status" value="1"/>
</dbReference>
<dbReference type="STRING" id="94237.ENSMMOP00000002965"/>
<reference evidence="2" key="1">
    <citation type="submission" date="2025-08" db="UniProtKB">
        <authorList>
            <consortium name="Ensembl"/>
        </authorList>
    </citation>
    <scope>IDENTIFICATION</scope>
</reference>
<dbReference type="InterPro" id="IPR051225">
    <property type="entry name" value="NAD(P)_epim/dehydratase"/>
</dbReference>
<dbReference type="InterPro" id="IPR036291">
    <property type="entry name" value="NAD(P)-bd_dom_sf"/>
</dbReference>
<sequence length="263" mass="29305">KKSNFVSAGGLGQLGVGLAQMLREQYSNIKKPPTHVYSIPHLTDFSTYFSFTYEAHLFTLTCEANLALARKINITGLINTHTAYMCRLCRIFVTIGAFGPSSPHDPAPDLCVQRPRTIYGISKVHGELMGEYLHHKYGLDFRCLRYPDSVHTGHHECYLRPETCLPMMHISDCHCATVELMQAPECQLSLCTYNITAMSFTPETTSNRDLAHHSAADSWPVSFDGSNAGRDWGWAPAYGLEELVSDMLSSIRGKRTNEGLPDS</sequence>
<evidence type="ECO:0000259" key="1">
    <source>
        <dbReference type="Pfam" id="PF01370"/>
    </source>
</evidence>